<protein>
    <recommendedName>
        <fullName evidence="3">Secreted protein</fullName>
    </recommendedName>
</protein>
<accession>A0A927IBS3</accession>
<keyword evidence="2" id="KW-1185">Reference proteome</keyword>
<dbReference type="AlphaFoldDB" id="A0A927IBS3"/>
<proteinExistence type="predicted"/>
<evidence type="ECO:0008006" key="3">
    <source>
        <dbReference type="Google" id="ProtNLM"/>
    </source>
</evidence>
<dbReference type="Proteomes" id="UP000632289">
    <property type="component" value="Unassembled WGS sequence"/>
</dbReference>
<evidence type="ECO:0000313" key="2">
    <source>
        <dbReference type="Proteomes" id="UP000632289"/>
    </source>
</evidence>
<organism evidence="1 2">
    <name type="scientific">Streptomyces chumphonensis</name>
    <dbReference type="NCBI Taxonomy" id="1214925"/>
    <lineage>
        <taxon>Bacteria</taxon>
        <taxon>Bacillati</taxon>
        <taxon>Actinomycetota</taxon>
        <taxon>Actinomycetes</taxon>
        <taxon>Kitasatosporales</taxon>
        <taxon>Streptomycetaceae</taxon>
        <taxon>Streptomyces</taxon>
    </lineage>
</organism>
<dbReference type="EMBL" id="JACXYU010000001">
    <property type="protein sequence ID" value="MBD3930854.1"/>
    <property type="molecule type" value="Genomic_DNA"/>
</dbReference>
<comment type="caution">
    <text evidence="1">The sequence shown here is derived from an EMBL/GenBank/DDBJ whole genome shotgun (WGS) entry which is preliminary data.</text>
</comment>
<reference evidence="1" key="1">
    <citation type="submission" date="2020-09" db="EMBL/GenBank/DDBJ databases">
        <title>Secondary metabolite and genome analysis of marine Streptomyces chumphonensis KK1-2T.</title>
        <authorList>
            <person name="Phongsopitanun W."/>
            <person name="Kanchanasin P."/>
            <person name="Pittayakhajonwut P."/>
            <person name="Suwanborirux K."/>
            <person name="Tanasupawat S."/>
        </authorList>
    </citation>
    <scope>NUCLEOTIDE SEQUENCE</scope>
    <source>
        <strain evidence="1">KK1-2</strain>
    </source>
</reference>
<name>A0A927IBS3_9ACTN</name>
<gene>
    <name evidence="1" type="ORF">IF129_04645</name>
</gene>
<evidence type="ECO:0000313" key="1">
    <source>
        <dbReference type="EMBL" id="MBD3930854.1"/>
    </source>
</evidence>
<sequence length="381" mass="39307">MPAQGTDGLRRRLARLRGDGHPPRPLDARALSALAANPGCRRRALLDGAGVDKTALARALGAPAPFGQSQFAFSRGHAFEARVHADGCAALVRMLRAATADRSPEPAAVEQPDLTADGPAGRAARTALALAEADAAGAGVWTVLVHPILELRVAGSPVHLEPDALVVAPDGTRTVVEVKSFPILDGTADPAKVGGAVRQAAVYALALEERGDADRLADVVLLVCPKDFSNLPTAAAVDLRRQLAAVRRQLARLTRLTDIAAELPPDVTFDPERPGEELADAVARVPAAYAPECLATCELAFHCRARAREAGDVTVLGRAVRGELGSLTTIEAVLAAAHGDAPQMGATPDAGADPAVTALRRAARLRAEALGGASARAGGVR</sequence>